<dbReference type="GO" id="GO:0004252">
    <property type="term" value="F:serine-type endopeptidase activity"/>
    <property type="evidence" value="ECO:0007669"/>
    <property type="project" value="UniProtKB-UniRule"/>
</dbReference>
<reference evidence="7 8" key="1">
    <citation type="journal article" date="2019" name="Int. J. Syst. Evol. Microbiol.">
        <title>The Global Catalogue of Microorganisms (GCM) 10K type strain sequencing project: providing services to taxonomists for standard genome sequencing and annotation.</title>
        <authorList>
            <consortium name="The Broad Institute Genomics Platform"/>
            <consortium name="The Broad Institute Genome Sequencing Center for Infectious Disease"/>
            <person name="Wu L."/>
            <person name="Ma J."/>
        </authorList>
    </citation>
    <scope>NUCLEOTIDE SEQUENCE [LARGE SCALE GENOMIC DNA]</scope>
    <source>
        <strain evidence="7 8">Y73</strain>
    </source>
</reference>
<evidence type="ECO:0000259" key="6">
    <source>
        <dbReference type="Pfam" id="PF00082"/>
    </source>
</evidence>
<evidence type="ECO:0000256" key="5">
    <source>
        <dbReference type="PROSITE-ProRule" id="PRU01240"/>
    </source>
</evidence>
<feature type="active site" description="Charge relay system" evidence="5">
    <location>
        <position position="257"/>
    </location>
</feature>
<comment type="similarity">
    <text evidence="1 5">Belongs to the peptidase S8 family.</text>
</comment>
<evidence type="ECO:0000256" key="1">
    <source>
        <dbReference type="ARBA" id="ARBA00011073"/>
    </source>
</evidence>
<keyword evidence="2 5" id="KW-0645">Protease</keyword>
<dbReference type="InterPro" id="IPR036852">
    <property type="entry name" value="Peptidase_S8/S53_dom_sf"/>
</dbReference>
<accession>A0ABD5UFC5</accession>
<sequence>MTDDRLENEGEGIRIGIADSLAYPPHKEESVAEYSRDWYSGASRDPLGHGTEVYELLEHYVPGADFHFYRIIGGYSREKRLLSNLVEAIDTAASHGVDVLTISSGAVLSSRPHSVSAMETRDAIDRGLTIVSSIGNYLSNRVDSITFPAQVSRVIGVGGYEPLCTGTLTELEEPCDGSRYAPSPVALAPGQADRKVYCGYTEHTEGDCRTCMACTLSEQHWDGNVSTEGMPNKPNVYAPVVYPAVDDGQLRRRIGTSYAAPIVTAVIVRVLSALQDIRDPPAKELVEKISGTGNSLSGRSGVKPAATALLTALDPRGIDPFATH</sequence>
<protein>
    <submittedName>
        <fullName evidence="7">S8 family serine peptidase</fullName>
    </submittedName>
</protein>
<dbReference type="PANTHER" id="PTHR43806:SF11">
    <property type="entry name" value="CEREVISIN-RELATED"/>
    <property type="match status" value="1"/>
</dbReference>
<comment type="caution">
    <text evidence="7">The sequence shown here is derived from an EMBL/GenBank/DDBJ whole genome shotgun (WGS) entry which is preliminary data.</text>
</comment>
<gene>
    <name evidence="7" type="ORF">ACFQEY_03830</name>
</gene>
<dbReference type="InterPro" id="IPR000209">
    <property type="entry name" value="Peptidase_S8/S53_dom"/>
</dbReference>
<dbReference type="PROSITE" id="PS00138">
    <property type="entry name" value="SUBTILASE_SER"/>
    <property type="match status" value="1"/>
</dbReference>
<name>A0ABD5UFC5_9EURY</name>
<dbReference type="PANTHER" id="PTHR43806">
    <property type="entry name" value="PEPTIDASE S8"/>
    <property type="match status" value="1"/>
</dbReference>
<dbReference type="EMBL" id="JBHSXI010000001">
    <property type="protein sequence ID" value="MFC6888185.1"/>
    <property type="molecule type" value="Genomic_DNA"/>
</dbReference>
<evidence type="ECO:0000256" key="2">
    <source>
        <dbReference type="ARBA" id="ARBA00022670"/>
    </source>
</evidence>
<keyword evidence="3 5" id="KW-0378">Hydrolase</keyword>
<dbReference type="InterPro" id="IPR050131">
    <property type="entry name" value="Peptidase_S8_subtilisin-like"/>
</dbReference>
<dbReference type="CDD" id="cd00306">
    <property type="entry name" value="Peptidases_S8_S53"/>
    <property type="match status" value="1"/>
</dbReference>
<dbReference type="PROSITE" id="PS51892">
    <property type="entry name" value="SUBTILASE"/>
    <property type="match status" value="1"/>
</dbReference>
<evidence type="ECO:0000313" key="8">
    <source>
        <dbReference type="Proteomes" id="UP001596333"/>
    </source>
</evidence>
<dbReference type="AlphaFoldDB" id="A0ABD5UFC5"/>
<keyword evidence="4 5" id="KW-0720">Serine protease</keyword>
<feature type="active site" description="Charge relay system" evidence="5">
    <location>
        <position position="19"/>
    </location>
</feature>
<dbReference type="InterPro" id="IPR023828">
    <property type="entry name" value="Peptidase_S8_Ser-AS"/>
</dbReference>
<feature type="domain" description="Peptidase S8/S53" evidence="6">
    <location>
        <begin position="57"/>
        <end position="285"/>
    </location>
</feature>
<evidence type="ECO:0000256" key="4">
    <source>
        <dbReference type="ARBA" id="ARBA00022825"/>
    </source>
</evidence>
<organism evidence="7 8">
    <name type="scientific">Halorubrum trueperi</name>
    <dbReference type="NCBI Taxonomy" id="2004704"/>
    <lineage>
        <taxon>Archaea</taxon>
        <taxon>Methanobacteriati</taxon>
        <taxon>Methanobacteriota</taxon>
        <taxon>Stenosarchaea group</taxon>
        <taxon>Halobacteria</taxon>
        <taxon>Halobacteriales</taxon>
        <taxon>Haloferacaceae</taxon>
        <taxon>Halorubrum</taxon>
    </lineage>
</organism>
<proteinExistence type="inferred from homology"/>
<evidence type="ECO:0000313" key="7">
    <source>
        <dbReference type="EMBL" id="MFC6888185.1"/>
    </source>
</evidence>
<keyword evidence="8" id="KW-1185">Reference proteome</keyword>
<dbReference type="SUPFAM" id="SSF52743">
    <property type="entry name" value="Subtilisin-like"/>
    <property type="match status" value="1"/>
</dbReference>
<dbReference type="RefSeq" id="WP_379764940.1">
    <property type="nucleotide sequence ID" value="NZ_JBHSXI010000001.1"/>
</dbReference>
<feature type="active site" description="Charge relay system" evidence="5">
    <location>
        <position position="49"/>
    </location>
</feature>
<dbReference type="Gene3D" id="3.40.50.200">
    <property type="entry name" value="Peptidase S8/S53 domain"/>
    <property type="match status" value="1"/>
</dbReference>
<dbReference type="GO" id="GO:0006508">
    <property type="term" value="P:proteolysis"/>
    <property type="evidence" value="ECO:0007669"/>
    <property type="project" value="UniProtKB-KW"/>
</dbReference>
<dbReference type="Pfam" id="PF00082">
    <property type="entry name" value="Peptidase_S8"/>
    <property type="match status" value="1"/>
</dbReference>
<evidence type="ECO:0000256" key="3">
    <source>
        <dbReference type="ARBA" id="ARBA00022801"/>
    </source>
</evidence>
<dbReference type="Proteomes" id="UP001596333">
    <property type="component" value="Unassembled WGS sequence"/>
</dbReference>